<dbReference type="EMBL" id="CAWYQH010000046">
    <property type="protein sequence ID" value="CAK8677868.1"/>
    <property type="molecule type" value="Genomic_DNA"/>
</dbReference>
<dbReference type="PANTHER" id="PTHR10845:SF192">
    <property type="entry name" value="DOUBLE HIT, ISOFORM B"/>
    <property type="match status" value="1"/>
</dbReference>
<proteinExistence type="predicted"/>
<dbReference type="InterPro" id="IPR044926">
    <property type="entry name" value="RGS_subdomain_2"/>
</dbReference>
<dbReference type="PRINTS" id="PR01301">
    <property type="entry name" value="RGSPROTEIN"/>
</dbReference>
<dbReference type="CDD" id="cd07440">
    <property type="entry name" value="RGS"/>
    <property type="match status" value="1"/>
</dbReference>
<organism evidence="2 3">
    <name type="scientific">Clavelina lepadiformis</name>
    <name type="common">Light-bulb sea squirt</name>
    <name type="synonym">Ascidia lepadiformis</name>
    <dbReference type="NCBI Taxonomy" id="159417"/>
    <lineage>
        <taxon>Eukaryota</taxon>
        <taxon>Metazoa</taxon>
        <taxon>Chordata</taxon>
        <taxon>Tunicata</taxon>
        <taxon>Ascidiacea</taxon>
        <taxon>Aplousobranchia</taxon>
        <taxon>Clavelinidae</taxon>
        <taxon>Clavelina</taxon>
    </lineage>
</organism>
<feature type="domain" description="RGS" evidence="1">
    <location>
        <begin position="132"/>
        <end position="228"/>
    </location>
</feature>
<dbReference type="SMART" id="SM00315">
    <property type="entry name" value="RGS"/>
    <property type="match status" value="1"/>
</dbReference>
<sequence length="285" mass="32774">MVWKASGSNTVAVTIASEEFTFQQTNAGHRVEERRPAQPCSSLYVTNQSTSLRCTGDEMKTSSYHRVNTTPIKTSFVRRNAMKTRVTSLRKRMTKTNQLFDIFVANKRKFYRLSSTKLEVPGPVVVAVFITVGLSAFRSFLESEFSKENFDFWIACEKYKTLKKPCLVKEAQEIVNQFLLPTSPNQVNISWPTRKFVLIKAEGGRRDAFQRAQERIYQLMSEDSFPRFCSKYPSLVSHVIELHKITKKKPEKSFNNNLEKPMCFSPIACKVTLRRTSCIVRKQAP</sequence>
<dbReference type="Gene3D" id="1.10.167.10">
    <property type="entry name" value="Regulator of G-protein Signalling 4, domain 2"/>
    <property type="match status" value="1"/>
</dbReference>
<protein>
    <recommendedName>
        <fullName evidence="1">RGS domain-containing protein</fullName>
    </recommendedName>
</protein>
<evidence type="ECO:0000313" key="2">
    <source>
        <dbReference type="EMBL" id="CAK8677868.1"/>
    </source>
</evidence>
<gene>
    <name evidence="2" type="ORF">CVLEPA_LOCUS7858</name>
</gene>
<name>A0ABP0FIH9_CLALP</name>
<dbReference type="InterPro" id="IPR016137">
    <property type="entry name" value="RGS"/>
</dbReference>
<dbReference type="Pfam" id="PF00615">
    <property type="entry name" value="RGS"/>
    <property type="match status" value="1"/>
</dbReference>
<comment type="caution">
    <text evidence="2">The sequence shown here is derived from an EMBL/GenBank/DDBJ whole genome shotgun (WGS) entry which is preliminary data.</text>
</comment>
<dbReference type="SUPFAM" id="SSF48097">
    <property type="entry name" value="Regulator of G-protein signaling, RGS"/>
    <property type="match status" value="1"/>
</dbReference>
<dbReference type="PROSITE" id="PS50132">
    <property type="entry name" value="RGS"/>
    <property type="match status" value="1"/>
</dbReference>
<accession>A0ABP0FIH9</accession>
<keyword evidence="3" id="KW-1185">Reference proteome</keyword>
<dbReference type="InterPro" id="IPR036305">
    <property type="entry name" value="RGS_sf"/>
</dbReference>
<dbReference type="Proteomes" id="UP001642483">
    <property type="component" value="Unassembled WGS sequence"/>
</dbReference>
<dbReference type="PANTHER" id="PTHR10845">
    <property type="entry name" value="REGULATOR OF G PROTEIN SIGNALING"/>
    <property type="match status" value="1"/>
</dbReference>
<evidence type="ECO:0000313" key="3">
    <source>
        <dbReference type="Proteomes" id="UP001642483"/>
    </source>
</evidence>
<evidence type="ECO:0000259" key="1">
    <source>
        <dbReference type="PROSITE" id="PS50132"/>
    </source>
</evidence>
<reference evidence="2 3" key="1">
    <citation type="submission" date="2024-02" db="EMBL/GenBank/DDBJ databases">
        <authorList>
            <person name="Daric V."/>
            <person name="Darras S."/>
        </authorList>
    </citation>
    <scope>NUCLEOTIDE SEQUENCE [LARGE SCALE GENOMIC DNA]</scope>
</reference>